<accession>A0AAI8L1B0</accession>
<feature type="compositionally biased region" description="Polar residues" evidence="1">
    <location>
        <begin position="62"/>
        <end position="76"/>
    </location>
</feature>
<evidence type="ECO:0000313" key="2">
    <source>
        <dbReference type="EMBL" id="AYC39476.1"/>
    </source>
</evidence>
<reference evidence="2 3" key="1">
    <citation type="submission" date="2018-09" db="EMBL/GenBank/DDBJ databases">
        <title>Production of Trimethoprim by Streptomyces sp. 3E-1.</title>
        <authorList>
            <person name="Kang H.J."/>
            <person name="Kim S.B."/>
        </authorList>
    </citation>
    <scope>NUCLEOTIDE SEQUENCE [LARGE SCALE GENOMIC DNA]</scope>
    <source>
        <strain evidence="2 3">3E-1</strain>
    </source>
</reference>
<protein>
    <submittedName>
        <fullName evidence="2">Uncharacterized protein</fullName>
    </submittedName>
</protein>
<name>A0AAI8L1B0_9ACTN</name>
<dbReference type="EMBL" id="CP032427">
    <property type="protein sequence ID" value="AYC39476.1"/>
    <property type="molecule type" value="Genomic_DNA"/>
</dbReference>
<dbReference type="Proteomes" id="UP000265765">
    <property type="component" value="Chromosome"/>
</dbReference>
<feature type="region of interest" description="Disordered" evidence="1">
    <location>
        <begin position="39"/>
        <end position="76"/>
    </location>
</feature>
<sequence>MGNGDVLGTGIYRTVGVTQTAHTQGRGAVSICGSAAWARPATTHPQPPHNLTRHPAKRYANNPRNGNTARRVANTA</sequence>
<organism evidence="2 3">
    <name type="scientific">Streptomyces griseorubiginosus</name>
    <dbReference type="NCBI Taxonomy" id="67304"/>
    <lineage>
        <taxon>Bacteria</taxon>
        <taxon>Bacillati</taxon>
        <taxon>Actinomycetota</taxon>
        <taxon>Actinomycetes</taxon>
        <taxon>Kitasatosporales</taxon>
        <taxon>Streptomycetaceae</taxon>
        <taxon>Streptomyces</taxon>
    </lineage>
</organism>
<dbReference type="AlphaFoldDB" id="A0AAI8L1B0"/>
<evidence type="ECO:0000313" key="3">
    <source>
        <dbReference type="Proteomes" id="UP000265765"/>
    </source>
</evidence>
<dbReference type="KEGG" id="sge:DWG14_03713"/>
<evidence type="ECO:0000256" key="1">
    <source>
        <dbReference type="SAM" id="MobiDB-lite"/>
    </source>
</evidence>
<proteinExistence type="predicted"/>
<gene>
    <name evidence="2" type="ORF">DWG14_03713</name>
</gene>